<organism evidence="5 6">
    <name type="scientific">Spiribacter roseus</name>
    <dbReference type="NCBI Taxonomy" id="1855875"/>
    <lineage>
        <taxon>Bacteria</taxon>
        <taxon>Pseudomonadati</taxon>
        <taxon>Pseudomonadota</taxon>
        <taxon>Gammaproteobacteria</taxon>
        <taxon>Chromatiales</taxon>
        <taxon>Ectothiorhodospiraceae</taxon>
        <taxon>Spiribacter</taxon>
    </lineage>
</organism>
<feature type="domain" description="Exonuclease" evidence="4">
    <location>
        <begin position="46"/>
        <end position="227"/>
    </location>
</feature>
<dbReference type="InterPro" id="IPR012337">
    <property type="entry name" value="RNaseH-like_sf"/>
</dbReference>
<reference evidence="5 6" key="1">
    <citation type="submission" date="2024-02" db="EMBL/GenBank/DDBJ databases">
        <title>New especies of Spiribacter isolated from saline water.</title>
        <authorList>
            <person name="Leon M.J."/>
            <person name="De La Haba R."/>
            <person name="Sanchez-Porro C."/>
            <person name="Ventosa A."/>
        </authorList>
    </citation>
    <scope>NUCLEOTIDE SEQUENCE [LARGE SCALE GENOMIC DNA]</scope>
    <source>
        <strain evidence="6">ag22IC6-196</strain>
    </source>
</reference>
<proteinExistence type="predicted"/>
<dbReference type="Gene3D" id="3.30.420.10">
    <property type="entry name" value="Ribonuclease H-like superfamily/Ribonuclease H"/>
    <property type="match status" value="1"/>
</dbReference>
<dbReference type="NCBIfam" id="NF006602">
    <property type="entry name" value="PRK09146.1"/>
    <property type="match status" value="1"/>
</dbReference>
<keyword evidence="2" id="KW-0378">Hydrolase</keyword>
<keyword evidence="3 5" id="KW-0269">Exonuclease</keyword>
<dbReference type="CDD" id="cd06127">
    <property type="entry name" value="DEDDh"/>
    <property type="match status" value="1"/>
</dbReference>
<dbReference type="PANTHER" id="PTHR30231:SF4">
    <property type="entry name" value="PROTEIN NEN2"/>
    <property type="match status" value="1"/>
</dbReference>
<comment type="caution">
    <text evidence="5">The sequence shown here is derived from an EMBL/GenBank/DDBJ whole genome shotgun (WGS) entry which is preliminary data.</text>
</comment>
<evidence type="ECO:0000313" key="6">
    <source>
        <dbReference type="Proteomes" id="UP001556636"/>
    </source>
</evidence>
<sequence>MRLKADPHARWHDWLQEMARRADTRALRDFYAAFPDNPEAAIGDTPLVAIDLETSGLDPRQHGILSVGLVPFTLDGIAVARRRHWILRPPRGFSGESVAYHHITHSEVEQAPDLADVLPEILAELQGRLPVVHYHPVERRFLDRAVRERTGSVFRFPLIDTMEIEAKRHRRRWRLRLRRLLRRSPASIRLNDSRIRYGLPPYEGHQAVLDAIGTAELLQAQIQHHYSRSTPVGQLWV</sequence>
<dbReference type="SUPFAM" id="SSF53098">
    <property type="entry name" value="Ribonuclease H-like"/>
    <property type="match status" value="1"/>
</dbReference>
<evidence type="ECO:0000256" key="3">
    <source>
        <dbReference type="ARBA" id="ARBA00022839"/>
    </source>
</evidence>
<evidence type="ECO:0000313" key="5">
    <source>
        <dbReference type="EMBL" id="MEX0372328.1"/>
    </source>
</evidence>
<dbReference type="SMART" id="SM00479">
    <property type="entry name" value="EXOIII"/>
    <property type="match status" value="1"/>
</dbReference>
<name>A0ABV3RYS4_9GAMM</name>
<dbReference type="InterPro" id="IPR013520">
    <property type="entry name" value="Ribonucl_H"/>
</dbReference>
<dbReference type="Proteomes" id="UP001556636">
    <property type="component" value="Unassembled WGS sequence"/>
</dbReference>
<dbReference type="EMBL" id="JBAKFG010000001">
    <property type="protein sequence ID" value="MEX0372328.1"/>
    <property type="molecule type" value="Genomic_DNA"/>
</dbReference>
<dbReference type="Pfam" id="PF00929">
    <property type="entry name" value="RNase_T"/>
    <property type="match status" value="1"/>
</dbReference>
<gene>
    <name evidence="5" type="ORF">V6X51_02630</name>
</gene>
<dbReference type="RefSeq" id="WP_235013456.1">
    <property type="nucleotide sequence ID" value="NZ_JBAKFG010000001.1"/>
</dbReference>
<evidence type="ECO:0000256" key="1">
    <source>
        <dbReference type="ARBA" id="ARBA00022722"/>
    </source>
</evidence>
<keyword evidence="1" id="KW-0540">Nuclease</keyword>
<accession>A0ABV3RYS4</accession>
<evidence type="ECO:0000256" key="2">
    <source>
        <dbReference type="ARBA" id="ARBA00022801"/>
    </source>
</evidence>
<dbReference type="InterPro" id="IPR036397">
    <property type="entry name" value="RNaseH_sf"/>
</dbReference>
<keyword evidence="6" id="KW-1185">Reference proteome</keyword>
<protein>
    <submittedName>
        <fullName evidence="5">3'-5' exonuclease</fullName>
    </submittedName>
</protein>
<dbReference type="PANTHER" id="PTHR30231">
    <property type="entry name" value="DNA POLYMERASE III SUBUNIT EPSILON"/>
    <property type="match status" value="1"/>
</dbReference>
<dbReference type="GO" id="GO:0004527">
    <property type="term" value="F:exonuclease activity"/>
    <property type="evidence" value="ECO:0007669"/>
    <property type="project" value="UniProtKB-KW"/>
</dbReference>
<evidence type="ECO:0000259" key="4">
    <source>
        <dbReference type="SMART" id="SM00479"/>
    </source>
</evidence>